<dbReference type="EMBL" id="SCEB01000538">
    <property type="protein sequence ID" value="RXM98859.1"/>
    <property type="molecule type" value="Genomic_DNA"/>
</dbReference>
<feature type="domain" description="VWFA" evidence="2">
    <location>
        <begin position="128"/>
        <end position="273"/>
    </location>
</feature>
<evidence type="ECO:0000256" key="1">
    <source>
        <dbReference type="SAM" id="Phobius"/>
    </source>
</evidence>
<dbReference type="CDD" id="cd00198">
    <property type="entry name" value="vWFA"/>
    <property type="match status" value="1"/>
</dbReference>
<dbReference type="PROSITE" id="PS50234">
    <property type="entry name" value="VWFA"/>
    <property type="match status" value="1"/>
</dbReference>
<proteinExistence type="predicted"/>
<name>A0A662YQN5_ACIRT</name>
<dbReference type="InterPro" id="IPR051266">
    <property type="entry name" value="CLCR"/>
</dbReference>
<reference evidence="3 4" key="1">
    <citation type="submission" date="2019-01" db="EMBL/GenBank/DDBJ databases">
        <title>Draft Genome and Complete Hox-Cluster Characterization of the Sterlet Sturgeon (Acipenser ruthenus).</title>
        <authorList>
            <person name="Wei Q."/>
        </authorList>
    </citation>
    <scope>NUCLEOTIDE SEQUENCE [LARGE SCALE GENOMIC DNA]</scope>
    <source>
        <strain evidence="3">WHYD16114868_AA</strain>
        <tissue evidence="3">Blood</tissue>
    </source>
</reference>
<evidence type="ECO:0000259" key="2">
    <source>
        <dbReference type="PROSITE" id="PS50234"/>
    </source>
</evidence>
<feature type="transmembrane region" description="Helical" evidence="1">
    <location>
        <begin position="474"/>
        <end position="498"/>
    </location>
</feature>
<gene>
    <name evidence="3" type="ORF">EOD39_12550</name>
</gene>
<dbReference type="SUPFAM" id="SSF53300">
    <property type="entry name" value="vWA-like"/>
    <property type="match status" value="1"/>
</dbReference>
<dbReference type="PANTHER" id="PTHR10579:SF172">
    <property type="entry name" value="CALCIUM-ACTIVATED CHLORIDE CHANNEL REGULATOR 4 PRECURSOR-RELATED"/>
    <property type="match status" value="1"/>
</dbReference>
<dbReference type="InterPro" id="IPR013783">
    <property type="entry name" value="Ig-like_fold"/>
</dbReference>
<keyword evidence="1" id="KW-1133">Transmembrane helix</keyword>
<accession>A0A662YQN5</accession>
<dbReference type="Gene3D" id="2.60.40.10">
    <property type="entry name" value="Immunoglobulins"/>
    <property type="match status" value="1"/>
</dbReference>
<dbReference type="Gene3D" id="3.40.50.410">
    <property type="entry name" value="von Willebrand factor, type A domain"/>
    <property type="match status" value="1"/>
</dbReference>
<keyword evidence="4" id="KW-1185">Reference proteome</keyword>
<keyword evidence="1" id="KW-0472">Membrane</keyword>
<dbReference type="InterPro" id="IPR036465">
    <property type="entry name" value="vWFA_dom_sf"/>
</dbReference>
<keyword evidence="1" id="KW-0812">Transmembrane</keyword>
<dbReference type="PANTHER" id="PTHR10579">
    <property type="entry name" value="CALCIUM-ACTIVATED CHLORIDE CHANNEL REGULATOR"/>
    <property type="match status" value="1"/>
</dbReference>
<comment type="caution">
    <text evidence="3">The sequence shown here is derived from an EMBL/GenBank/DDBJ whole genome shotgun (WGS) entry which is preliminary data.</text>
</comment>
<dbReference type="InterPro" id="IPR002035">
    <property type="entry name" value="VWF_A"/>
</dbReference>
<dbReference type="GO" id="GO:0005886">
    <property type="term" value="C:plasma membrane"/>
    <property type="evidence" value="ECO:0007669"/>
    <property type="project" value="TreeGrafter"/>
</dbReference>
<protein>
    <submittedName>
        <fullName evidence="3">Calcium-activated chloride channel regulator 1</fullName>
    </submittedName>
</protein>
<dbReference type="SMART" id="SM00327">
    <property type="entry name" value="VWA"/>
    <property type="match status" value="1"/>
</dbReference>
<dbReference type="InterPro" id="IPR013642">
    <property type="entry name" value="CLCA_N"/>
</dbReference>
<dbReference type="AlphaFoldDB" id="A0A662YQN5"/>
<evidence type="ECO:0000313" key="4">
    <source>
        <dbReference type="Proteomes" id="UP000289886"/>
    </source>
</evidence>
<dbReference type="Pfam" id="PF00092">
    <property type="entry name" value="VWA"/>
    <property type="match status" value="1"/>
</dbReference>
<sequence length="511" mass="56600">MVTRASGVLYNATRKRAFFRDVKILIPRTWGSWTGTQTPTYETYNQVNMFCDSESHNAEAPNDQNRKCDYRSTWDVISESEDFKDNSNKPVYLDLPTPTFTLLQPKDRKGRLTRLRQASVLFLKDIIEEDSKVAIVTFNSKALIKRYLTNISDDDTRNQLIKDLPTTAEGGTNICSGLQMGFQVLEKDGSSEGGEIILLTDGEDSSVGRCFDEFKNKGTKIHSIALGPNAEKDLEKFPQMTGADLTRNDGIYSVFFRPTTKGRHGFKVRVESIKKQSKQEPALASHAMYVRSYFENGALHWNPPKPPVSDNLIPVEDFSRTKSGGAFIVTEVPPAGEDVYPPCKITDFAAAMENDTVMLSWTAPGDDLDEGTALEYELRISGNVQELRDRFHNATKVNTTAIRPLPARSKEEFSFVPEMTNDTVIYLAIRALDETGLASGLSNIEQVTIAKPAVPTTTANIKDDNKNTARNKDLILGIAVASVAGGTCLIIGVIAYAVQKRRSGQFNIGVI</sequence>
<dbReference type="Pfam" id="PF08434">
    <property type="entry name" value="CLCA"/>
    <property type="match status" value="1"/>
</dbReference>
<dbReference type="Proteomes" id="UP000289886">
    <property type="component" value="Unassembled WGS sequence"/>
</dbReference>
<evidence type="ECO:0000313" key="3">
    <source>
        <dbReference type="EMBL" id="RXM98859.1"/>
    </source>
</evidence>
<organism evidence="3 4">
    <name type="scientific">Acipenser ruthenus</name>
    <name type="common">Sterlet sturgeon</name>
    <dbReference type="NCBI Taxonomy" id="7906"/>
    <lineage>
        <taxon>Eukaryota</taxon>
        <taxon>Metazoa</taxon>
        <taxon>Chordata</taxon>
        <taxon>Craniata</taxon>
        <taxon>Vertebrata</taxon>
        <taxon>Euteleostomi</taxon>
        <taxon>Actinopterygii</taxon>
        <taxon>Chondrostei</taxon>
        <taxon>Acipenseriformes</taxon>
        <taxon>Acipenseridae</taxon>
        <taxon>Acipenser</taxon>
    </lineage>
</organism>